<feature type="transmembrane region" description="Helical" evidence="1">
    <location>
        <begin position="36"/>
        <end position="54"/>
    </location>
</feature>
<organism evidence="2">
    <name type="scientific">viral metagenome</name>
    <dbReference type="NCBI Taxonomy" id="1070528"/>
    <lineage>
        <taxon>unclassified sequences</taxon>
        <taxon>metagenomes</taxon>
        <taxon>organismal metagenomes</taxon>
    </lineage>
</organism>
<proteinExistence type="predicted"/>
<evidence type="ECO:0000256" key="1">
    <source>
        <dbReference type="SAM" id="Phobius"/>
    </source>
</evidence>
<name>A0A6C0ECA4_9ZZZZ</name>
<dbReference type="AlphaFoldDB" id="A0A6C0ECA4"/>
<feature type="transmembrane region" description="Helical" evidence="1">
    <location>
        <begin position="60"/>
        <end position="79"/>
    </location>
</feature>
<reference evidence="2" key="1">
    <citation type="journal article" date="2020" name="Nature">
        <title>Giant virus diversity and host interactions through global metagenomics.</title>
        <authorList>
            <person name="Schulz F."/>
            <person name="Roux S."/>
            <person name="Paez-Espino D."/>
            <person name="Jungbluth S."/>
            <person name="Walsh D.A."/>
            <person name="Denef V.J."/>
            <person name="McMahon K.D."/>
            <person name="Konstantinidis K.T."/>
            <person name="Eloe-Fadrosh E.A."/>
            <person name="Kyrpides N.C."/>
            <person name="Woyke T."/>
        </authorList>
    </citation>
    <scope>NUCLEOTIDE SEQUENCE</scope>
    <source>
        <strain evidence="2">GVMAG-M-3300023179-2</strain>
    </source>
</reference>
<dbReference type="EMBL" id="MN739801">
    <property type="protein sequence ID" value="QHT26734.1"/>
    <property type="molecule type" value="Genomic_DNA"/>
</dbReference>
<evidence type="ECO:0000313" key="2">
    <source>
        <dbReference type="EMBL" id="QHT26734.1"/>
    </source>
</evidence>
<keyword evidence="1" id="KW-0472">Membrane</keyword>
<sequence length="91" mass="11115">MIEILNLINYLIIIYILLINNNYEYNFIIFNLFKNIFIKSLIIFIIFLSANFYYIFNNKIYLNTSILLAIFYVLINEYYNMYKLKNNLALI</sequence>
<accession>A0A6C0ECA4</accession>
<keyword evidence="1" id="KW-1133">Transmembrane helix</keyword>
<protein>
    <submittedName>
        <fullName evidence="2">Uncharacterized protein</fullName>
    </submittedName>
</protein>
<feature type="transmembrane region" description="Helical" evidence="1">
    <location>
        <begin position="6"/>
        <end position="24"/>
    </location>
</feature>
<keyword evidence="1" id="KW-0812">Transmembrane</keyword>